<name>A0AAP0HL99_9MAGN</name>
<reference evidence="2 3" key="1">
    <citation type="submission" date="2024-01" db="EMBL/GenBank/DDBJ databases">
        <title>Genome assemblies of Stephania.</title>
        <authorList>
            <person name="Yang L."/>
        </authorList>
    </citation>
    <scope>NUCLEOTIDE SEQUENCE [LARGE SCALE GENOMIC DNA]</scope>
    <source>
        <strain evidence="2">JXDWG</strain>
        <tissue evidence="2">Leaf</tissue>
    </source>
</reference>
<keyword evidence="1" id="KW-0732">Signal</keyword>
<gene>
    <name evidence="2" type="ORF">Scep_027628</name>
</gene>
<accession>A0AAP0HL99</accession>
<dbReference type="EMBL" id="JBBNAG010000012">
    <property type="protein sequence ID" value="KAK9088546.1"/>
    <property type="molecule type" value="Genomic_DNA"/>
</dbReference>
<keyword evidence="3" id="KW-1185">Reference proteome</keyword>
<dbReference type="AlphaFoldDB" id="A0AAP0HL99"/>
<organism evidence="2 3">
    <name type="scientific">Stephania cephalantha</name>
    <dbReference type="NCBI Taxonomy" id="152367"/>
    <lineage>
        <taxon>Eukaryota</taxon>
        <taxon>Viridiplantae</taxon>
        <taxon>Streptophyta</taxon>
        <taxon>Embryophyta</taxon>
        <taxon>Tracheophyta</taxon>
        <taxon>Spermatophyta</taxon>
        <taxon>Magnoliopsida</taxon>
        <taxon>Ranunculales</taxon>
        <taxon>Menispermaceae</taxon>
        <taxon>Menispermoideae</taxon>
        <taxon>Cissampelideae</taxon>
        <taxon>Stephania</taxon>
    </lineage>
</organism>
<sequence length="139" mass="15423">MVIGKLMVWFIDIVFLVRLLVDTHEVSLLFRFAHILVVAKSHARVTCDSARVDDNRIYLRPSGRIRVVPMCNSVRKGPCRLLKLGFSHCKPADEVEVVIDPKYIELTIARSGGAGVVCFAMEQKELLEELAESVGAATG</sequence>
<evidence type="ECO:0000313" key="2">
    <source>
        <dbReference type="EMBL" id="KAK9088546.1"/>
    </source>
</evidence>
<evidence type="ECO:0000313" key="3">
    <source>
        <dbReference type="Proteomes" id="UP001419268"/>
    </source>
</evidence>
<feature type="chain" id="PRO_5042999517" evidence="1">
    <location>
        <begin position="24"/>
        <end position="139"/>
    </location>
</feature>
<evidence type="ECO:0000256" key="1">
    <source>
        <dbReference type="SAM" id="SignalP"/>
    </source>
</evidence>
<dbReference type="Proteomes" id="UP001419268">
    <property type="component" value="Unassembled WGS sequence"/>
</dbReference>
<proteinExistence type="predicted"/>
<comment type="caution">
    <text evidence="2">The sequence shown here is derived from an EMBL/GenBank/DDBJ whole genome shotgun (WGS) entry which is preliminary data.</text>
</comment>
<protein>
    <submittedName>
        <fullName evidence="2">Uncharacterized protein</fullName>
    </submittedName>
</protein>
<feature type="signal peptide" evidence="1">
    <location>
        <begin position="1"/>
        <end position="23"/>
    </location>
</feature>